<evidence type="ECO:0000313" key="1">
    <source>
        <dbReference type="EMBL" id="KAK5956955.1"/>
    </source>
</evidence>
<proteinExistence type="predicted"/>
<dbReference type="EMBL" id="JAKLMC020000004">
    <property type="protein sequence ID" value="KAK5956955.1"/>
    <property type="molecule type" value="Genomic_DNA"/>
</dbReference>
<dbReference type="GO" id="GO:0004633">
    <property type="term" value="F:phosphopantothenoylcysteine decarboxylase activity"/>
    <property type="evidence" value="ECO:0007669"/>
    <property type="project" value="TreeGrafter"/>
</dbReference>
<dbReference type="InterPro" id="IPR036551">
    <property type="entry name" value="Flavin_trans-like"/>
</dbReference>
<dbReference type="GO" id="GO:0071513">
    <property type="term" value="C:phosphopantothenoylcysteine decarboxylase complex"/>
    <property type="evidence" value="ECO:0007669"/>
    <property type="project" value="TreeGrafter"/>
</dbReference>
<dbReference type="SUPFAM" id="SSF52507">
    <property type="entry name" value="Homo-oligomeric flavin-containing Cys decarboxylases, HFCD"/>
    <property type="match status" value="1"/>
</dbReference>
<reference evidence="1 2" key="1">
    <citation type="submission" date="2022-12" db="EMBL/GenBank/DDBJ databases">
        <title>Genomic features and morphological characterization of a novel Knufia sp. strain isolated from spacecraft assembly facility.</title>
        <authorList>
            <person name="Teixeira M."/>
            <person name="Chander A.M."/>
            <person name="Stajich J.E."/>
            <person name="Venkateswaran K."/>
        </authorList>
    </citation>
    <scope>NUCLEOTIDE SEQUENCE [LARGE SCALE GENOMIC DNA]</scope>
    <source>
        <strain evidence="1 2">FJI-L2-BK-P2</strain>
    </source>
</reference>
<dbReference type="GO" id="GO:0015937">
    <property type="term" value="P:coenzyme A biosynthetic process"/>
    <property type="evidence" value="ECO:0007669"/>
    <property type="project" value="TreeGrafter"/>
</dbReference>
<dbReference type="PANTHER" id="PTHR14359:SF21">
    <property type="entry name" value="FLAVOPROTEIN DOMAIN-CONTAINING PROTEIN"/>
    <property type="match status" value="1"/>
</dbReference>
<protein>
    <recommendedName>
        <fullName evidence="3">Flavoprotein domain-containing protein</fullName>
    </recommendedName>
</protein>
<sequence length="576" mass="65233">MHSLLPGSDYRPSKRKVNVLAFVTAKIGPEVLPHLLHRPDVNVKVVSDSSKAEFQEYLGDGTNIAGLHWIDNAPVDSYKKQTQMQGHKLARWADVMLLVADAGMVSLMLAGLTTDVILHALRCWDASKRILLLPEMSIEQYTHPIWKRHISKLHRKWDWIHVLESAVWTSIGSDDFTDALSFEKQEEIEWTWAGPSEMLECLHSETQMVLRKARAVSLAALQPKASPSSKPTLPPEIWTHVFDCLGDWEVATALNIYTHLPTPSHWMDLVPLPSSKTRSLEWIILTQPIAQVKAFLEKQTKDQSPPTLSSISLDIIFRFARTDVLTYLASHQKDIFWTSFPSDMLPHKASIVYNSPAILQWWKDCPAVIQKVYNAQAMDGASRLGFIEVLQWWLESGLPLHYTDRALENASSRGLVEVLEWWRTNSQKLAGTDRELPLKVGKSIWLAAQCGRPQSIAWWERSGIPYSHEERVATVASQGGHVDVLDLWYSLKGSKMIFDNQVLVGPTKHGYAKVLEWWKDASRKWGLHVEYKTCDIEEAMEDAVGGGGEGEVREWWARNGLNLGVGTGEWMKVKTL</sequence>
<dbReference type="GO" id="GO:0010181">
    <property type="term" value="F:FMN binding"/>
    <property type="evidence" value="ECO:0007669"/>
    <property type="project" value="TreeGrafter"/>
</dbReference>
<gene>
    <name evidence="1" type="ORF">OHC33_002444</name>
</gene>
<evidence type="ECO:0008006" key="3">
    <source>
        <dbReference type="Google" id="ProtNLM"/>
    </source>
</evidence>
<dbReference type="AlphaFoldDB" id="A0AAN8EVJ8"/>
<name>A0AAN8EVJ8_9EURO</name>
<dbReference type="Proteomes" id="UP001316803">
    <property type="component" value="Unassembled WGS sequence"/>
</dbReference>
<dbReference type="Gene3D" id="3.40.50.1950">
    <property type="entry name" value="Flavin prenyltransferase-like"/>
    <property type="match status" value="1"/>
</dbReference>
<keyword evidence="2" id="KW-1185">Reference proteome</keyword>
<comment type="caution">
    <text evidence="1">The sequence shown here is derived from an EMBL/GenBank/DDBJ whole genome shotgun (WGS) entry which is preliminary data.</text>
</comment>
<accession>A0AAN8EVJ8</accession>
<evidence type="ECO:0000313" key="2">
    <source>
        <dbReference type="Proteomes" id="UP001316803"/>
    </source>
</evidence>
<dbReference type="PANTHER" id="PTHR14359">
    <property type="entry name" value="HOMO-OLIGOMERIC FLAVIN CONTAINING CYS DECARBOXYLASE FAMILY"/>
    <property type="match status" value="1"/>
</dbReference>
<organism evidence="1 2">
    <name type="scientific">Knufia fluminis</name>
    <dbReference type="NCBI Taxonomy" id="191047"/>
    <lineage>
        <taxon>Eukaryota</taxon>
        <taxon>Fungi</taxon>
        <taxon>Dikarya</taxon>
        <taxon>Ascomycota</taxon>
        <taxon>Pezizomycotina</taxon>
        <taxon>Eurotiomycetes</taxon>
        <taxon>Chaetothyriomycetidae</taxon>
        <taxon>Chaetothyriales</taxon>
        <taxon>Trichomeriaceae</taxon>
        <taxon>Knufia</taxon>
    </lineage>
</organism>
<dbReference type="SUPFAM" id="SSF140860">
    <property type="entry name" value="Pseudo ankyrin repeat-like"/>
    <property type="match status" value="1"/>
</dbReference>